<reference evidence="1 2" key="1">
    <citation type="submission" date="2016-09" db="EMBL/GenBank/DDBJ databases">
        <authorList>
            <person name="Doonan J."/>
            <person name="Pachebat J.A."/>
            <person name="Golyshin P.N."/>
            <person name="Denman S."/>
            <person name="Mcdonald J.E."/>
        </authorList>
    </citation>
    <scope>NUCLEOTIDE SEQUENCE [LARGE SCALE GENOMIC DNA]</scope>
    <source>
        <strain evidence="1 2">NCPPB 3934</strain>
    </source>
</reference>
<dbReference type="OrthoDB" id="9860335at2"/>
<dbReference type="RefSeq" id="WP_121573410.1">
    <property type="nucleotide sequence ID" value="NZ_MJLZ01000003.1"/>
</dbReference>
<keyword evidence="2" id="KW-1185">Reference proteome</keyword>
<protein>
    <submittedName>
        <fullName evidence="1">Uncharacterized protein</fullName>
    </submittedName>
</protein>
<name>A0A421DSQ9_9GAMM</name>
<dbReference type="EMBL" id="MJLZ01000003">
    <property type="protein sequence ID" value="RLM27479.1"/>
    <property type="molecule type" value="Genomic_DNA"/>
</dbReference>
<accession>A0A421DSQ9</accession>
<evidence type="ECO:0000313" key="2">
    <source>
        <dbReference type="Proteomes" id="UP000285648"/>
    </source>
</evidence>
<proteinExistence type="predicted"/>
<gene>
    <name evidence="1" type="ORF">BIY29_02235</name>
</gene>
<sequence>MANKQVQVMKLNMIITSTPEGMATSIDIEGDSVFHDFIHKYKELLEGFHTHAVDICVDHANTQNLIEIPINQKPRYWN</sequence>
<organism evidence="1 2">
    <name type="scientific">Brenneria alni</name>
    <dbReference type="NCBI Taxonomy" id="71656"/>
    <lineage>
        <taxon>Bacteria</taxon>
        <taxon>Pseudomonadati</taxon>
        <taxon>Pseudomonadota</taxon>
        <taxon>Gammaproteobacteria</taxon>
        <taxon>Enterobacterales</taxon>
        <taxon>Pectobacteriaceae</taxon>
        <taxon>Brenneria</taxon>
    </lineage>
</organism>
<dbReference type="AlphaFoldDB" id="A0A421DSQ9"/>
<comment type="caution">
    <text evidence="1">The sequence shown here is derived from an EMBL/GenBank/DDBJ whole genome shotgun (WGS) entry which is preliminary data.</text>
</comment>
<dbReference type="Proteomes" id="UP000285648">
    <property type="component" value="Unassembled WGS sequence"/>
</dbReference>
<evidence type="ECO:0000313" key="1">
    <source>
        <dbReference type="EMBL" id="RLM27479.1"/>
    </source>
</evidence>